<feature type="DNA-binding region" description="H-T-H motif" evidence="2">
    <location>
        <begin position="55"/>
        <end position="74"/>
    </location>
</feature>
<evidence type="ECO:0000256" key="1">
    <source>
        <dbReference type="ARBA" id="ARBA00023125"/>
    </source>
</evidence>
<sequence length="231" mass="25377">MDGMGAGARTDGDGAAPASDSDVSQLWDGDRGEVARNLLTSGVRCFAANGFHATTTRDITSAVGLSPGALYVHFRSKEHVLFEIIHTGHRRSLEVLDDGEPADDASEHLRSLIRRFVAWHAHHHVVARVCQYELTALSPPHYEEIRELRRCSTATFHDAVVRGVAERSFADVDVHRVVRAMLSLGVDLVRWYRSDGPDSPEQLGEFYAELALGMVTGTRSQRRFAASGDSP</sequence>
<dbReference type="InterPro" id="IPR041490">
    <property type="entry name" value="KstR2_TetR_C"/>
</dbReference>
<keyword evidence="1 2" id="KW-0238">DNA-binding</keyword>
<dbReference type="InterPro" id="IPR036271">
    <property type="entry name" value="Tet_transcr_reg_TetR-rel_C_sf"/>
</dbReference>
<dbReference type="SUPFAM" id="SSF46689">
    <property type="entry name" value="Homeodomain-like"/>
    <property type="match status" value="1"/>
</dbReference>
<gene>
    <name evidence="5" type="ORF">JHE00_22685</name>
</gene>
<dbReference type="GO" id="GO:0000976">
    <property type="term" value="F:transcription cis-regulatory region binding"/>
    <property type="evidence" value="ECO:0007669"/>
    <property type="project" value="TreeGrafter"/>
</dbReference>
<dbReference type="Gene3D" id="1.10.357.10">
    <property type="entry name" value="Tetracycline Repressor, domain 2"/>
    <property type="match status" value="1"/>
</dbReference>
<reference evidence="5" key="1">
    <citation type="submission" date="2020-12" db="EMBL/GenBank/DDBJ databases">
        <title>Prauserella sp. ASG 168, a novel actinomycete isolated from cave rock.</title>
        <authorList>
            <person name="Suriyachadkun C."/>
        </authorList>
    </citation>
    <scope>NUCLEOTIDE SEQUENCE</scope>
    <source>
        <strain evidence="5">ASG 168</strain>
    </source>
</reference>
<evidence type="ECO:0000256" key="2">
    <source>
        <dbReference type="PROSITE-ProRule" id="PRU00335"/>
    </source>
</evidence>
<dbReference type="PROSITE" id="PS50977">
    <property type="entry name" value="HTH_TETR_2"/>
    <property type="match status" value="1"/>
</dbReference>
<accession>A0A934QVU1</accession>
<dbReference type="GO" id="GO:0003700">
    <property type="term" value="F:DNA-binding transcription factor activity"/>
    <property type="evidence" value="ECO:0007669"/>
    <property type="project" value="TreeGrafter"/>
</dbReference>
<feature type="compositionally biased region" description="Low complexity" evidence="3">
    <location>
        <begin position="7"/>
        <end position="22"/>
    </location>
</feature>
<feature type="region of interest" description="Disordered" evidence="3">
    <location>
        <begin position="1"/>
        <end position="26"/>
    </location>
</feature>
<dbReference type="Pfam" id="PF00440">
    <property type="entry name" value="TetR_N"/>
    <property type="match status" value="1"/>
</dbReference>
<dbReference type="AlphaFoldDB" id="A0A934QVU1"/>
<dbReference type="PRINTS" id="PR00455">
    <property type="entry name" value="HTHTETR"/>
</dbReference>
<dbReference type="InterPro" id="IPR050109">
    <property type="entry name" value="HTH-type_TetR-like_transc_reg"/>
</dbReference>
<evidence type="ECO:0000256" key="3">
    <source>
        <dbReference type="SAM" id="MobiDB-lite"/>
    </source>
</evidence>
<evidence type="ECO:0000259" key="4">
    <source>
        <dbReference type="PROSITE" id="PS50977"/>
    </source>
</evidence>
<dbReference type="Proteomes" id="UP000635245">
    <property type="component" value="Unassembled WGS sequence"/>
</dbReference>
<dbReference type="InterPro" id="IPR009057">
    <property type="entry name" value="Homeodomain-like_sf"/>
</dbReference>
<evidence type="ECO:0000313" key="6">
    <source>
        <dbReference type="Proteomes" id="UP000635245"/>
    </source>
</evidence>
<protein>
    <submittedName>
        <fullName evidence="5">TetR family transcriptional regulator</fullName>
    </submittedName>
</protein>
<dbReference type="RefSeq" id="WP_200321460.1">
    <property type="nucleotide sequence ID" value="NZ_JAENJH010000006.1"/>
</dbReference>
<dbReference type="PROSITE" id="PS01081">
    <property type="entry name" value="HTH_TETR_1"/>
    <property type="match status" value="1"/>
</dbReference>
<dbReference type="EMBL" id="JAENJH010000006">
    <property type="protein sequence ID" value="MBK1787142.1"/>
    <property type="molecule type" value="Genomic_DNA"/>
</dbReference>
<dbReference type="InterPro" id="IPR001647">
    <property type="entry name" value="HTH_TetR"/>
</dbReference>
<dbReference type="Pfam" id="PF17932">
    <property type="entry name" value="TetR_C_24"/>
    <property type="match status" value="1"/>
</dbReference>
<evidence type="ECO:0000313" key="5">
    <source>
        <dbReference type="EMBL" id="MBK1787142.1"/>
    </source>
</evidence>
<feature type="domain" description="HTH tetR-type" evidence="4">
    <location>
        <begin position="32"/>
        <end position="92"/>
    </location>
</feature>
<name>A0A934QVU1_9PSEU</name>
<keyword evidence="6" id="KW-1185">Reference proteome</keyword>
<organism evidence="5 6">
    <name type="scientific">Prauserella cavernicola</name>
    <dbReference type="NCBI Taxonomy" id="2800127"/>
    <lineage>
        <taxon>Bacteria</taxon>
        <taxon>Bacillati</taxon>
        <taxon>Actinomycetota</taxon>
        <taxon>Actinomycetes</taxon>
        <taxon>Pseudonocardiales</taxon>
        <taxon>Pseudonocardiaceae</taxon>
        <taxon>Prauserella</taxon>
    </lineage>
</organism>
<dbReference type="PANTHER" id="PTHR30055:SF200">
    <property type="entry name" value="HTH-TYPE TRANSCRIPTIONAL REPRESSOR BDCR"/>
    <property type="match status" value="1"/>
</dbReference>
<comment type="caution">
    <text evidence="5">The sequence shown here is derived from an EMBL/GenBank/DDBJ whole genome shotgun (WGS) entry which is preliminary data.</text>
</comment>
<dbReference type="SUPFAM" id="SSF48498">
    <property type="entry name" value="Tetracyclin repressor-like, C-terminal domain"/>
    <property type="match status" value="1"/>
</dbReference>
<dbReference type="InterPro" id="IPR023772">
    <property type="entry name" value="DNA-bd_HTH_TetR-type_CS"/>
</dbReference>
<dbReference type="PANTHER" id="PTHR30055">
    <property type="entry name" value="HTH-TYPE TRANSCRIPTIONAL REGULATOR RUTR"/>
    <property type="match status" value="1"/>
</dbReference>
<proteinExistence type="predicted"/>